<evidence type="ECO:0000313" key="2">
    <source>
        <dbReference type="Proteomes" id="UP000276133"/>
    </source>
</evidence>
<dbReference type="AlphaFoldDB" id="A0A3M7SXR7"/>
<accession>A0A3M7SXR7</accession>
<proteinExistence type="predicted"/>
<dbReference type="EMBL" id="REGN01000647">
    <property type="protein sequence ID" value="RNA40388.1"/>
    <property type="molecule type" value="Genomic_DNA"/>
</dbReference>
<keyword evidence="2" id="KW-1185">Reference proteome</keyword>
<name>A0A3M7SXR7_BRAPC</name>
<evidence type="ECO:0000313" key="1">
    <source>
        <dbReference type="EMBL" id="RNA40388.1"/>
    </source>
</evidence>
<comment type="caution">
    <text evidence="1">The sequence shown here is derived from an EMBL/GenBank/DDBJ whole genome shotgun (WGS) entry which is preliminary data.</text>
</comment>
<gene>
    <name evidence="1" type="ORF">BpHYR1_001286</name>
</gene>
<protein>
    <submittedName>
        <fullName evidence="1">Uncharacterized protein</fullName>
    </submittedName>
</protein>
<organism evidence="1 2">
    <name type="scientific">Brachionus plicatilis</name>
    <name type="common">Marine rotifer</name>
    <name type="synonym">Brachionus muelleri</name>
    <dbReference type="NCBI Taxonomy" id="10195"/>
    <lineage>
        <taxon>Eukaryota</taxon>
        <taxon>Metazoa</taxon>
        <taxon>Spiralia</taxon>
        <taxon>Gnathifera</taxon>
        <taxon>Rotifera</taxon>
        <taxon>Eurotatoria</taxon>
        <taxon>Monogononta</taxon>
        <taxon>Pseudotrocha</taxon>
        <taxon>Ploima</taxon>
        <taxon>Brachionidae</taxon>
        <taxon>Brachionus</taxon>
    </lineage>
</organism>
<reference evidence="1 2" key="1">
    <citation type="journal article" date="2018" name="Sci. Rep.">
        <title>Genomic signatures of local adaptation to the degree of environmental predictability in rotifers.</title>
        <authorList>
            <person name="Franch-Gras L."/>
            <person name="Hahn C."/>
            <person name="Garcia-Roger E.M."/>
            <person name="Carmona M.J."/>
            <person name="Serra M."/>
            <person name="Gomez A."/>
        </authorList>
    </citation>
    <scope>NUCLEOTIDE SEQUENCE [LARGE SCALE GENOMIC DNA]</scope>
    <source>
        <strain evidence="1">HYR1</strain>
    </source>
</reference>
<sequence>MNEVLPTSAKIDSLTSFWPELELDIALVTRYVHFDVGNTDTQRIFFFKNCRVSIVVVKPWVYGVSDGQAVVEF</sequence>
<dbReference type="Proteomes" id="UP000276133">
    <property type="component" value="Unassembled WGS sequence"/>
</dbReference>